<proteinExistence type="predicted"/>
<accession>A0A314ZGS0</accession>
<dbReference type="EMBL" id="PJQY01000085">
    <property type="protein sequence ID" value="PQQ19045.1"/>
    <property type="molecule type" value="Genomic_DNA"/>
</dbReference>
<protein>
    <submittedName>
        <fullName evidence="1">Uncharacterized protein</fullName>
    </submittedName>
</protein>
<name>A0A314ZGS0_PRUYE</name>
<dbReference type="AlphaFoldDB" id="A0A314ZGS0"/>
<reference evidence="1 2" key="1">
    <citation type="submission" date="2018-02" db="EMBL/GenBank/DDBJ databases">
        <title>Draft genome of wild Prunus yedoensis var. nudiflora.</title>
        <authorList>
            <person name="Baek S."/>
            <person name="Kim J.-H."/>
            <person name="Choi K."/>
            <person name="Kim G.-B."/>
            <person name="Cho A."/>
            <person name="Jang H."/>
            <person name="Shin C.-H."/>
            <person name="Yu H.-J."/>
            <person name="Mun J.-H."/>
        </authorList>
    </citation>
    <scope>NUCLEOTIDE SEQUENCE [LARGE SCALE GENOMIC DNA]</scope>
    <source>
        <strain evidence="2">cv. Jeju island</strain>
        <tissue evidence="1">Leaf</tissue>
    </source>
</reference>
<dbReference type="Proteomes" id="UP000250321">
    <property type="component" value="Unassembled WGS sequence"/>
</dbReference>
<comment type="caution">
    <text evidence="1">The sequence shown here is derived from an EMBL/GenBank/DDBJ whole genome shotgun (WGS) entry which is preliminary data.</text>
</comment>
<evidence type="ECO:0000313" key="1">
    <source>
        <dbReference type="EMBL" id="PQQ19045.1"/>
    </source>
</evidence>
<gene>
    <name evidence="1" type="ORF">Pyn_33649</name>
</gene>
<organism evidence="1 2">
    <name type="scientific">Prunus yedoensis var. nudiflora</name>
    <dbReference type="NCBI Taxonomy" id="2094558"/>
    <lineage>
        <taxon>Eukaryota</taxon>
        <taxon>Viridiplantae</taxon>
        <taxon>Streptophyta</taxon>
        <taxon>Embryophyta</taxon>
        <taxon>Tracheophyta</taxon>
        <taxon>Spermatophyta</taxon>
        <taxon>Magnoliopsida</taxon>
        <taxon>eudicotyledons</taxon>
        <taxon>Gunneridae</taxon>
        <taxon>Pentapetalae</taxon>
        <taxon>rosids</taxon>
        <taxon>fabids</taxon>
        <taxon>Rosales</taxon>
        <taxon>Rosaceae</taxon>
        <taxon>Amygdaloideae</taxon>
        <taxon>Amygdaleae</taxon>
        <taxon>Prunus</taxon>
    </lineage>
</organism>
<evidence type="ECO:0000313" key="2">
    <source>
        <dbReference type="Proteomes" id="UP000250321"/>
    </source>
</evidence>
<keyword evidence="2" id="KW-1185">Reference proteome</keyword>
<sequence length="66" mass="7215">MVAEFREGVMFSTTPRDLVAHASRKEDSVAPSAILCEMQIPIPIPPESKKFNWTAMAATALSVLIL</sequence>